<accession>A0A2T1AA10</accession>
<reference evidence="1 2" key="1">
    <citation type="submission" date="2018-03" db="EMBL/GenBank/DDBJ databases">
        <title>Genomic Encyclopedia of Archaeal and Bacterial Type Strains, Phase II (KMG-II): from individual species to whole genera.</title>
        <authorList>
            <person name="Goeker M."/>
        </authorList>
    </citation>
    <scope>NUCLEOTIDE SEQUENCE [LARGE SCALE GENOMIC DNA]</scope>
    <source>
        <strain evidence="1 2">DSM 25328</strain>
    </source>
</reference>
<evidence type="ECO:0000313" key="1">
    <source>
        <dbReference type="EMBL" id="PRZ45442.1"/>
    </source>
</evidence>
<sequence>MEHRMTLYSQFPDRGRTSACTEAGRKITLIATPLRISGVLQDERIL</sequence>
<dbReference type="EMBL" id="PVUF01000015">
    <property type="protein sequence ID" value="PRZ45442.1"/>
    <property type="molecule type" value="Genomic_DNA"/>
</dbReference>
<protein>
    <submittedName>
        <fullName evidence="1">Uncharacterized protein</fullName>
    </submittedName>
</protein>
<name>A0A2T1AA10_TRISK</name>
<organism evidence="1 2">
    <name type="scientific">Tritonibacter scottomollicae</name>
    <name type="common">Epibacterium scottomollicae</name>
    <dbReference type="NCBI Taxonomy" id="483013"/>
    <lineage>
        <taxon>Bacteria</taxon>
        <taxon>Pseudomonadati</taxon>
        <taxon>Pseudomonadota</taxon>
        <taxon>Alphaproteobacteria</taxon>
        <taxon>Rhodobacterales</taxon>
        <taxon>Paracoccaceae</taxon>
        <taxon>Tritonibacter</taxon>
    </lineage>
</organism>
<comment type="caution">
    <text evidence="1">The sequence shown here is derived from an EMBL/GenBank/DDBJ whole genome shotgun (WGS) entry which is preliminary data.</text>
</comment>
<gene>
    <name evidence="1" type="ORF">CLV89_11525</name>
</gene>
<evidence type="ECO:0000313" key="2">
    <source>
        <dbReference type="Proteomes" id="UP000237718"/>
    </source>
</evidence>
<dbReference type="Proteomes" id="UP000237718">
    <property type="component" value="Unassembled WGS sequence"/>
</dbReference>
<dbReference type="AlphaFoldDB" id="A0A2T1AA10"/>
<proteinExistence type="predicted"/>